<evidence type="ECO:0000256" key="1">
    <source>
        <dbReference type="SAM" id="MobiDB-lite"/>
    </source>
</evidence>
<dbReference type="OrthoDB" id="3050604at2759"/>
<accession>A0A0C9VQH0</accession>
<organism evidence="2 3">
    <name type="scientific">Sphaerobolus stellatus (strain SS14)</name>
    <dbReference type="NCBI Taxonomy" id="990650"/>
    <lineage>
        <taxon>Eukaryota</taxon>
        <taxon>Fungi</taxon>
        <taxon>Dikarya</taxon>
        <taxon>Basidiomycota</taxon>
        <taxon>Agaricomycotina</taxon>
        <taxon>Agaricomycetes</taxon>
        <taxon>Phallomycetidae</taxon>
        <taxon>Geastrales</taxon>
        <taxon>Sphaerobolaceae</taxon>
        <taxon>Sphaerobolus</taxon>
    </lineage>
</organism>
<feature type="compositionally biased region" description="Polar residues" evidence="1">
    <location>
        <begin position="17"/>
        <end position="47"/>
    </location>
</feature>
<evidence type="ECO:0000313" key="3">
    <source>
        <dbReference type="Proteomes" id="UP000054279"/>
    </source>
</evidence>
<evidence type="ECO:0000313" key="2">
    <source>
        <dbReference type="EMBL" id="KIJ40445.1"/>
    </source>
</evidence>
<name>A0A0C9VQH0_SPHS4</name>
<dbReference type="EMBL" id="KN837144">
    <property type="protein sequence ID" value="KIJ40445.1"/>
    <property type="molecule type" value="Genomic_DNA"/>
</dbReference>
<dbReference type="AlphaFoldDB" id="A0A0C9VQH0"/>
<keyword evidence="3" id="KW-1185">Reference proteome</keyword>
<dbReference type="HOGENOM" id="CLU_821761_0_0_1"/>
<proteinExistence type="predicted"/>
<sequence length="338" mass="37612">MASNIVTQTSAFITLRPQPSTITPLSHHSAPTQPSSSIFDCSDNPSNGGLAFSRNHVDSDDDGPSSPSGGYRKGNVEQSLTFLRGQKRMRDESESDLKIWLGLKDDREARRGREYAALLQLRDELREAGLIGKKKTFEISEDLKVEIKSYSWMVASSPGLRSYRGAAPPGIVWAAMRALNIEGLPSDSAAADKKKVKSKVTNALTTIRHEIKEIITGSVGPQAKGPQFITSISKTIAQKGKIQITMKFLQRIALLLKFAKRAFFKDLPPGTQEDEFWKVVDTKLQKYEERYASKPAEYKKLLEGILKHDTRTYPRQDKEDDIKVCMRLAKGGVVINEG</sequence>
<dbReference type="Proteomes" id="UP000054279">
    <property type="component" value="Unassembled WGS sequence"/>
</dbReference>
<gene>
    <name evidence="2" type="ORF">M422DRAFT_49165</name>
</gene>
<reference evidence="2 3" key="1">
    <citation type="submission" date="2014-06" db="EMBL/GenBank/DDBJ databases">
        <title>Evolutionary Origins and Diversification of the Mycorrhizal Mutualists.</title>
        <authorList>
            <consortium name="DOE Joint Genome Institute"/>
            <consortium name="Mycorrhizal Genomics Consortium"/>
            <person name="Kohler A."/>
            <person name="Kuo A."/>
            <person name="Nagy L.G."/>
            <person name="Floudas D."/>
            <person name="Copeland A."/>
            <person name="Barry K.W."/>
            <person name="Cichocki N."/>
            <person name="Veneault-Fourrey C."/>
            <person name="LaButti K."/>
            <person name="Lindquist E.A."/>
            <person name="Lipzen A."/>
            <person name="Lundell T."/>
            <person name="Morin E."/>
            <person name="Murat C."/>
            <person name="Riley R."/>
            <person name="Ohm R."/>
            <person name="Sun H."/>
            <person name="Tunlid A."/>
            <person name="Henrissat B."/>
            <person name="Grigoriev I.V."/>
            <person name="Hibbett D.S."/>
            <person name="Martin F."/>
        </authorList>
    </citation>
    <scope>NUCLEOTIDE SEQUENCE [LARGE SCALE GENOMIC DNA]</scope>
    <source>
        <strain evidence="2 3">SS14</strain>
    </source>
</reference>
<feature type="region of interest" description="Disordered" evidence="1">
    <location>
        <begin position="17"/>
        <end position="76"/>
    </location>
</feature>
<protein>
    <submittedName>
        <fullName evidence="2">Uncharacterized protein</fullName>
    </submittedName>
</protein>